<dbReference type="EMBL" id="NMVO01000013">
    <property type="protein sequence ID" value="OYO13253.1"/>
    <property type="molecule type" value="Genomic_DNA"/>
</dbReference>
<comment type="caution">
    <text evidence="3">The sequence shown here is derived from an EMBL/GenBank/DDBJ whole genome shotgun (WGS) entry which is preliminary data.</text>
</comment>
<name>A0A255GG13_9ACTN</name>
<dbReference type="InterPro" id="IPR047687">
    <property type="entry name" value="OMA_tautomer-like"/>
</dbReference>
<organism evidence="3 4">
    <name type="scientific">Enemella evansiae</name>
    <dbReference type="NCBI Taxonomy" id="2016499"/>
    <lineage>
        <taxon>Bacteria</taxon>
        <taxon>Bacillati</taxon>
        <taxon>Actinomycetota</taxon>
        <taxon>Actinomycetes</taxon>
        <taxon>Propionibacteriales</taxon>
        <taxon>Propionibacteriaceae</taxon>
        <taxon>Enemella</taxon>
    </lineage>
</organism>
<sequence>MTAGTRCMLMRGGTSRGAYFLAEDVPTDPAERDEFLLRVMGTPDPRQIDGLGGATTVTSKVAIVSPSRQDDVDVDYHFFQVGVAEPTISDRQNCGNILAGVGPFAVERGLVSAGAERTEVRIRMVNTGGLVTAEFATPGGRVDYDGDTTLAGVPQSAAPITLRFADLEGSVTGALLPTGQLRDEIDGLTVTLIDNGMPAVIVAADELGLTGHESHAELAADEALLNRIDSLRIKAGELMGMGDVTALSVPKTAIVAPPAGDGMISVRSFIPRQPHQAIGVFGAISVVTGVLLDGAVGHELAAAMPSGGGLIAVEHPSGVLQVDVRVDDSADTPRVLSGGAVSTARKIFDGTVFPGPGQRLP</sequence>
<keyword evidence="4" id="KW-1185">Reference proteome</keyword>
<reference evidence="3 4" key="1">
    <citation type="submission" date="2017-07" db="EMBL/GenBank/DDBJ databases">
        <title>Draft whole genome sequences of clinical Proprionibacteriaceae strains.</title>
        <authorList>
            <person name="Bernier A.-M."/>
            <person name="Bernard K."/>
            <person name="Domingo M.-C."/>
        </authorList>
    </citation>
    <scope>NUCLEOTIDE SEQUENCE [LARGE SCALE GENOMIC DNA]</scope>
    <source>
        <strain evidence="3 4">NML 030167</strain>
    </source>
</reference>
<dbReference type="OrthoDB" id="9779763at2"/>
<dbReference type="Gene3D" id="3.10.310.10">
    <property type="entry name" value="Diaminopimelate Epimerase, Chain A, domain 1"/>
    <property type="match status" value="2"/>
</dbReference>
<evidence type="ECO:0000256" key="2">
    <source>
        <dbReference type="ARBA" id="ARBA00023235"/>
    </source>
</evidence>
<evidence type="ECO:0000313" key="3">
    <source>
        <dbReference type="EMBL" id="OYO13253.1"/>
    </source>
</evidence>
<dbReference type="NCBIfam" id="NF033377">
    <property type="entry name" value="OMA_tautomer"/>
    <property type="match status" value="1"/>
</dbReference>
<proteinExistence type="inferred from homology"/>
<keyword evidence="2" id="KW-0413">Isomerase</keyword>
<dbReference type="GO" id="GO:0016853">
    <property type="term" value="F:isomerase activity"/>
    <property type="evidence" value="ECO:0007669"/>
    <property type="project" value="UniProtKB-KW"/>
</dbReference>
<dbReference type="PANTHER" id="PTHR43709">
    <property type="entry name" value="ACONITATE ISOMERASE-RELATED"/>
    <property type="match status" value="1"/>
</dbReference>
<dbReference type="RefSeq" id="WP_094405521.1">
    <property type="nucleotide sequence ID" value="NZ_NMVO01000013.1"/>
</dbReference>
<evidence type="ECO:0000256" key="1">
    <source>
        <dbReference type="ARBA" id="ARBA00007673"/>
    </source>
</evidence>
<gene>
    <name evidence="3" type="ORF">CGZ94_09620</name>
</gene>
<evidence type="ECO:0000313" key="4">
    <source>
        <dbReference type="Proteomes" id="UP000215896"/>
    </source>
</evidence>
<dbReference type="Proteomes" id="UP000215896">
    <property type="component" value="Unassembled WGS sequence"/>
</dbReference>
<dbReference type="PANTHER" id="PTHR43709:SF3">
    <property type="entry name" value="ISOMERASE YBHH-RELATED"/>
    <property type="match status" value="1"/>
</dbReference>
<dbReference type="Pfam" id="PF04303">
    <property type="entry name" value="PrpF"/>
    <property type="match status" value="1"/>
</dbReference>
<dbReference type="AlphaFoldDB" id="A0A255GG13"/>
<dbReference type="SUPFAM" id="SSF54506">
    <property type="entry name" value="Diaminopimelate epimerase-like"/>
    <property type="match status" value="2"/>
</dbReference>
<protein>
    <submittedName>
        <fullName evidence="3">FldA protein</fullName>
    </submittedName>
</protein>
<comment type="similarity">
    <text evidence="1">Belongs to the PrpF family.</text>
</comment>
<dbReference type="InterPro" id="IPR007400">
    <property type="entry name" value="PrpF-like"/>
</dbReference>
<accession>A0A255GG13</accession>